<dbReference type="InterPro" id="IPR010730">
    <property type="entry name" value="HET"/>
</dbReference>
<evidence type="ECO:0000313" key="2">
    <source>
        <dbReference type="EMBL" id="KAK5626952.1"/>
    </source>
</evidence>
<accession>A0AAN7UFL9</accession>
<dbReference type="PANTHER" id="PTHR33112">
    <property type="entry name" value="DOMAIN PROTEIN, PUTATIVE-RELATED"/>
    <property type="match status" value="1"/>
</dbReference>
<dbReference type="Proteomes" id="UP001305414">
    <property type="component" value="Unassembled WGS sequence"/>
</dbReference>
<keyword evidence="3" id="KW-1185">Reference proteome</keyword>
<organism evidence="2 3">
    <name type="scientific">Xylaria bambusicola</name>
    <dbReference type="NCBI Taxonomy" id="326684"/>
    <lineage>
        <taxon>Eukaryota</taxon>
        <taxon>Fungi</taxon>
        <taxon>Dikarya</taxon>
        <taxon>Ascomycota</taxon>
        <taxon>Pezizomycotina</taxon>
        <taxon>Sordariomycetes</taxon>
        <taxon>Xylariomycetidae</taxon>
        <taxon>Xylariales</taxon>
        <taxon>Xylariaceae</taxon>
        <taxon>Xylaria</taxon>
    </lineage>
</organism>
<comment type="caution">
    <text evidence="2">The sequence shown here is derived from an EMBL/GenBank/DDBJ whole genome shotgun (WGS) entry which is preliminary data.</text>
</comment>
<evidence type="ECO:0000259" key="1">
    <source>
        <dbReference type="Pfam" id="PF06985"/>
    </source>
</evidence>
<proteinExistence type="predicted"/>
<dbReference type="PANTHER" id="PTHR33112:SF16">
    <property type="entry name" value="HETEROKARYON INCOMPATIBILITY DOMAIN-CONTAINING PROTEIN"/>
    <property type="match status" value="1"/>
</dbReference>
<feature type="domain" description="Heterokaryon incompatibility" evidence="1">
    <location>
        <begin position="4"/>
        <end position="123"/>
    </location>
</feature>
<protein>
    <recommendedName>
        <fullName evidence="1">Heterokaryon incompatibility domain-containing protein</fullName>
    </recommendedName>
</protein>
<dbReference type="Pfam" id="PF06985">
    <property type="entry name" value="HET"/>
    <property type="match status" value="1"/>
</dbReference>
<reference evidence="2 3" key="1">
    <citation type="submission" date="2023-10" db="EMBL/GenBank/DDBJ databases">
        <title>Draft genome sequence of Xylaria bambusicola isolate GMP-LS, the root and basal stem rot pathogen of sugarcane in Indonesia.</title>
        <authorList>
            <person name="Selvaraj P."/>
            <person name="Muralishankar V."/>
            <person name="Muruganantham S."/>
            <person name="Sp S."/>
            <person name="Haryani S."/>
            <person name="Lau K.J.X."/>
            <person name="Naqvi N.I."/>
        </authorList>
    </citation>
    <scope>NUCLEOTIDE SEQUENCE [LARGE SCALE GENOMIC DNA]</scope>
    <source>
        <strain evidence="2">GMP-LS</strain>
    </source>
</reference>
<dbReference type="AlphaFoldDB" id="A0AAN7UFL9"/>
<evidence type="ECO:0000313" key="3">
    <source>
        <dbReference type="Proteomes" id="UP001305414"/>
    </source>
</evidence>
<sequence length="516" mass="58445">MGLSHLWVDALCIMQDDDDDKERELAVMAKVYQNASFTIVASRARSVEDGFLGPRLPFEDSCRTPFRLRVRYSPGPSHLHNKMEEANSYSSAICFPKMDMITSDDEGQELVDPVFTRAWCFQEIALSRTVIEFGLLITRIRHVYSQSGKLAVNYVMDGWHNDWRKTNIIVTHEVLQSTKNTENNVVSLWGTVVENYSPLALSLPADRLPALSALAETFDPYFSGGDMNYLAGLWRDAMPQALLWTVNVAESDRDGRLPRDAQTHAPTWSWASVTSGVKHVLVPLLISREDAFKTDLGFEILGYTPRLVLPKVMFGAVSRGDLRVRGRLRPVSLTLNDPYYHRYDHELAIGTSLMDGVDFSAHRERSVRVFTGNGHHSITRGLHRLEYDHPQAAYREHILCAHVYLDRREADVSAVIAESEGLYLLPIISGPSEERELHVDELCWGFRMPELRSIFGLLLVKNVGGKFSRAGVFQFSNRDSGMILNSQVLELEDSPALYEDQHRWVQGGELTEFIMV</sequence>
<name>A0AAN7UFL9_9PEZI</name>
<dbReference type="EMBL" id="JAWHQM010000004">
    <property type="protein sequence ID" value="KAK5626952.1"/>
    <property type="molecule type" value="Genomic_DNA"/>
</dbReference>
<gene>
    <name evidence="2" type="ORF">RRF57_002667</name>
</gene>